<dbReference type="GO" id="GO:0004177">
    <property type="term" value="F:aminopeptidase activity"/>
    <property type="evidence" value="ECO:0007669"/>
    <property type="project" value="TreeGrafter"/>
</dbReference>
<comment type="caution">
    <text evidence="1">The sequence shown here is derived from an EMBL/GenBank/DDBJ whole genome shotgun (WGS) entry which is preliminary data.</text>
</comment>
<dbReference type="InterPro" id="IPR024079">
    <property type="entry name" value="MetalloPept_cat_dom_sf"/>
</dbReference>
<accession>A0A927HDT5</accession>
<dbReference type="RefSeq" id="WP_191074157.1">
    <property type="nucleotide sequence ID" value="NZ_JACTAG010000001.1"/>
</dbReference>
<dbReference type="PANTHER" id="PTHR30164:SF2">
    <property type="entry name" value="PROTEIN MTFA"/>
    <property type="match status" value="1"/>
</dbReference>
<name>A0A927HDT5_9RHOB</name>
<keyword evidence="2" id="KW-1185">Reference proteome</keyword>
<dbReference type="Pfam" id="PF06167">
    <property type="entry name" value="Peptidase_M90"/>
    <property type="match status" value="1"/>
</dbReference>
<dbReference type="EMBL" id="JACTAG010000001">
    <property type="protein sequence ID" value="MBD3663176.1"/>
    <property type="molecule type" value="Genomic_DNA"/>
</dbReference>
<reference evidence="1" key="1">
    <citation type="submission" date="2020-08" db="EMBL/GenBank/DDBJ databases">
        <title>Sulfitobacter aestuariivivens sp. nov., isolated from a tidal flat.</title>
        <authorList>
            <person name="Park S."/>
            <person name="Yoon J.-H."/>
        </authorList>
    </citation>
    <scope>NUCLEOTIDE SEQUENCE</scope>
    <source>
        <strain evidence="1">TSTF-M16</strain>
    </source>
</reference>
<dbReference type="GO" id="GO:0005829">
    <property type="term" value="C:cytosol"/>
    <property type="evidence" value="ECO:0007669"/>
    <property type="project" value="TreeGrafter"/>
</dbReference>
<dbReference type="AlphaFoldDB" id="A0A927HDT5"/>
<dbReference type="SUPFAM" id="SSF55486">
    <property type="entry name" value="Metalloproteases ('zincins'), catalytic domain"/>
    <property type="match status" value="1"/>
</dbReference>
<evidence type="ECO:0000313" key="1">
    <source>
        <dbReference type="EMBL" id="MBD3663176.1"/>
    </source>
</evidence>
<dbReference type="CDD" id="cd20169">
    <property type="entry name" value="Peptidase_M90_mtfA"/>
    <property type="match status" value="1"/>
</dbReference>
<dbReference type="Gene3D" id="3.40.390.10">
    <property type="entry name" value="Collagenase (Catalytic Domain)"/>
    <property type="match status" value="1"/>
</dbReference>
<evidence type="ECO:0000313" key="2">
    <source>
        <dbReference type="Proteomes" id="UP000635142"/>
    </source>
</evidence>
<dbReference type="Gene3D" id="1.10.472.150">
    <property type="entry name" value="Glucose-regulated metallo-peptidase M90, N-terminal domain"/>
    <property type="match status" value="1"/>
</dbReference>
<organism evidence="1 2">
    <name type="scientific">Sulfitobacter aestuariivivens</name>
    <dbReference type="NCBI Taxonomy" id="2766981"/>
    <lineage>
        <taxon>Bacteria</taxon>
        <taxon>Pseudomonadati</taxon>
        <taxon>Pseudomonadota</taxon>
        <taxon>Alphaproteobacteria</taxon>
        <taxon>Rhodobacterales</taxon>
        <taxon>Roseobacteraceae</taxon>
        <taxon>Sulfitobacter</taxon>
    </lineage>
</organism>
<dbReference type="InterPro" id="IPR042252">
    <property type="entry name" value="MtfA_N"/>
</dbReference>
<protein>
    <submittedName>
        <fullName evidence="1">Zinc-dependent peptidase</fullName>
    </submittedName>
</protein>
<sequence length="269" mass="30680">MTFLLLAAIFVSGFFVYRAWQRRQHRADLLDSLLHPHEKRMLKAQIPILQRLPAALWDPLEGKINLFLDQVRFIGCNGLEVTEEMELSIAAQACLLVVNSDAWYDNLTTVMIYPGAFKSLRKDYDGYVVTEEEVIRSGESWSRGPVILSWEDSHRGALNAQDGHNVVLHEFAHQLDDMSGHTDGGPMMAEGQSFETWSRVIRTAFERHKANVEHGRKTALDAYGATNHQEFFAVAVETFFEKPSALHAEEPEVYAELVKLLQVDPRVWR</sequence>
<dbReference type="InterPro" id="IPR010384">
    <property type="entry name" value="MtfA_fam"/>
</dbReference>
<proteinExistence type="predicted"/>
<dbReference type="PANTHER" id="PTHR30164">
    <property type="entry name" value="MTFA PEPTIDASE"/>
    <property type="match status" value="1"/>
</dbReference>
<gene>
    <name evidence="1" type="ORF">H9Q16_04510</name>
</gene>
<dbReference type="Proteomes" id="UP000635142">
    <property type="component" value="Unassembled WGS sequence"/>
</dbReference>
<dbReference type="GO" id="GO:0008237">
    <property type="term" value="F:metallopeptidase activity"/>
    <property type="evidence" value="ECO:0007669"/>
    <property type="project" value="InterPro"/>
</dbReference>